<dbReference type="InterPro" id="IPR016896">
    <property type="entry name" value="DUF2860"/>
</dbReference>
<evidence type="ECO:0000313" key="3">
    <source>
        <dbReference type="Proteomes" id="UP000515442"/>
    </source>
</evidence>
<dbReference type="RefSeq" id="WP_182937652.1">
    <property type="nucleotide sequence ID" value="NZ_AP022038.1"/>
</dbReference>
<protein>
    <recommendedName>
        <fullName evidence="4">DUF2860 domain-containing protein</fullName>
    </recommendedName>
</protein>
<reference evidence="2 3" key="1">
    <citation type="submission" date="2019-12" db="EMBL/GenBank/DDBJ databases">
        <title>complete genome sequences of Aeromonas veronii str. WP3-W19-ESBL-03 isolated from wastewater treatment plant effluent.</title>
        <authorList>
            <person name="Sekizuka T."/>
            <person name="Itokawa K."/>
            <person name="Yatsu K."/>
            <person name="Inamine Y."/>
            <person name="Kuroda M."/>
        </authorList>
    </citation>
    <scope>NUCLEOTIDE SEQUENCE [LARGE SCALE GENOMIC DNA]</scope>
    <source>
        <strain evidence="2 3">WP3-W19-ESBL-03</strain>
    </source>
</reference>
<sequence length="329" mass="35316">MRIGLLLGMGVLVASGVQAEDLGAIPGESGFSGSVLAGASVVETRSNFATGSAGSERIDALGAAVKQHNVAPAINGDLRYTFASTGSQLFLGNLIQDAIRGDGTQQFGLRQQLGDKGIVAGSLVFNATPVKVWRDPFAVGVARQESEVRSHGARLAWDNIWGSALSGSVTSRDVRVDEESSGEQSGRTVMGMLDRNGRVNTAELSYQFRLADDQFLEPALRYQKADLAGSAESYVSKGLQLTYAKTSPRWSFVSNLYLGKRDYDEANPLFGQRADSRDMAIDATLFWHQLFGIAPLSALLSASYANADSGIDFYDIRSTSMTTGLLYRF</sequence>
<dbReference type="PIRSF" id="PIRSF028696">
    <property type="entry name" value="UCP028696"/>
    <property type="match status" value="1"/>
</dbReference>
<keyword evidence="1" id="KW-0732">Signal</keyword>
<evidence type="ECO:0008006" key="4">
    <source>
        <dbReference type="Google" id="ProtNLM"/>
    </source>
</evidence>
<gene>
    <name evidence="2" type="ORF">WP3W19E03_25710</name>
</gene>
<accession>A0A6S5C5G0</accession>
<proteinExistence type="predicted"/>
<dbReference type="EMBL" id="AP022038">
    <property type="protein sequence ID" value="BBR40046.1"/>
    <property type="molecule type" value="Genomic_DNA"/>
</dbReference>
<evidence type="ECO:0000313" key="2">
    <source>
        <dbReference type="EMBL" id="BBR40046.1"/>
    </source>
</evidence>
<feature type="signal peptide" evidence="1">
    <location>
        <begin position="1"/>
        <end position="19"/>
    </location>
</feature>
<dbReference type="Proteomes" id="UP000515442">
    <property type="component" value="Chromosome"/>
</dbReference>
<dbReference type="AlphaFoldDB" id="A0A6S5C5G0"/>
<feature type="chain" id="PRO_5027821256" description="DUF2860 domain-containing protein" evidence="1">
    <location>
        <begin position="20"/>
        <end position="329"/>
    </location>
</feature>
<name>A0A6S5C5G0_AERVE</name>
<dbReference type="Pfam" id="PF11059">
    <property type="entry name" value="DUF2860"/>
    <property type="match status" value="1"/>
</dbReference>
<evidence type="ECO:0000256" key="1">
    <source>
        <dbReference type="SAM" id="SignalP"/>
    </source>
</evidence>
<organism evidence="2 3">
    <name type="scientific">Aeromonas veronii</name>
    <dbReference type="NCBI Taxonomy" id="654"/>
    <lineage>
        <taxon>Bacteria</taxon>
        <taxon>Pseudomonadati</taxon>
        <taxon>Pseudomonadota</taxon>
        <taxon>Gammaproteobacteria</taxon>
        <taxon>Aeromonadales</taxon>
        <taxon>Aeromonadaceae</taxon>
        <taxon>Aeromonas</taxon>
    </lineage>
</organism>